<dbReference type="InterPro" id="IPR011990">
    <property type="entry name" value="TPR-like_helical_dom_sf"/>
</dbReference>
<evidence type="ECO:0000256" key="3">
    <source>
        <dbReference type="SAM" id="SignalP"/>
    </source>
</evidence>
<dbReference type="Gene3D" id="1.10.1130.10">
    <property type="entry name" value="Flavocytochrome C3, Chain A"/>
    <property type="match status" value="1"/>
</dbReference>
<dbReference type="InterPro" id="IPR036280">
    <property type="entry name" value="Multihaem_cyt_sf"/>
</dbReference>
<dbReference type="InterPro" id="IPR051829">
    <property type="entry name" value="Multiheme_Cytochr_ET"/>
</dbReference>
<gene>
    <name evidence="4" type="ORF">N4264_11260</name>
</gene>
<proteinExistence type="predicted"/>
<reference evidence="4" key="1">
    <citation type="submission" date="2022-09" db="EMBL/GenBank/DDBJ databases">
        <title>Tahibacter sp. nov., isolated from a fresh water.</title>
        <authorList>
            <person name="Baek J.H."/>
            <person name="Lee J.K."/>
            <person name="Kim J.M."/>
            <person name="Jeon C.O."/>
        </authorList>
    </citation>
    <scope>NUCLEOTIDE SEQUENCE</scope>
    <source>
        <strain evidence="4">W38</strain>
    </source>
</reference>
<feature type="repeat" description="TPR" evidence="2">
    <location>
        <begin position="575"/>
        <end position="608"/>
    </location>
</feature>
<dbReference type="InterPro" id="IPR019734">
    <property type="entry name" value="TPR_rpt"/>
</dbReference>
<keyword evidence="1 3" id="KW-0732">Signal</keyword>
<sequence>MKRTQGLNRLRRWCMVTLLGTAANALATVAADPLQLLHLREGTGTAAGHIADTGCATCHPATYASYQDVGMAQSFRRPSAAALVEDFARTQFEHTPSKSHFSLTWNGEVLLFKRWQRDDEGKPINAFSQRVDWILGSGHRSRVYLYRTPGGELYQLPIAWYTQEQRLAMAPGYDRADHDGLTRRIRRECLFCHNAYPEQPTGSDAHWAPPVFPAALPEGTGCQRCHGPGAVHVRQVIANAPVETIRASIINPARLAPARRDDVCFQCHLLPAVAVIGPRRLDRGDYSFRPGQALDDYLVHMETVTGEPATERFEINHHAYRLMQSDCYQKGGITCIDCHNPHHPLAKDTRLASVDATCGRCHEPHPAESVAVKGTATPENCVGCHMPRRRTQDVVHVTMTDHHIARARSGDLLAQLREATPDVKDVQPFAPQPGAGATDALYRTLAILRADLAGHGADAHLARLAAATETASLTPHFDIAAFQLGQRNFARALQTTQHLLAEAPGNALATAWRGVARMGSGDVANAVPDFLAATQSAPDVPEFQFNLGLALHALQRHAQAREALSEAIRLRPNLVAAWVTRGHVHTALGRDEDAISDYRQALALQPRETRAYLALADRLVADGQRDEALRYLRMGTHAAAKPEAIRAALDEHQRNDAATTPAKPLE</sequence>
<protein>
    <submittedName>
        <fullName evidence="4">Tetratricopeptide repeat protein</fullName>
    </submittedName>
</protein>
<feature type="chain" id="PRO_5045740043" evidence="3">
    <location>
        <begin position="28"/>
        <end position="666"/>
    </location>
</feature>
<organism evidence="4 5">
    <name type="scientific">Tahibacter amnicola</name>
    <dbReference type="NCBI Taxonomy" id="2976241"/>
    <lineage>
        <taxon>Bacteria</taxon>
        <taxon>Pseudomonadati</taxon>
        <taxon>Pseudomonadota</taxon>
        <taxon>Gammaproteobacteria</taxon>
        <taxon>Lysobacterales</taxon>
        <taxon>Rhodanobacteraceae</taxon>
        <taxon>Tahibacter</taxon>
    </lineage>
</organism>
<dbReference type="Pfam" id="PF13428">
    <property type="entry name" value="TPR_14"/>
    <property type="match status" value="1"/>
</dbReference>
<feature type="repeat" description="TPR" evidence="2">
    <location>
        <begin position="541"/>
        <end position="574"/>
    </location>
</feature>
<accession>A0ABY6BJJ4</accession>
<dbReference type="SUPFAM" id="SSF48452">
    <property type="entry name" value="TPR-like"/>
    <property type="match status" value="1"/>
</dbReference>
<dbReference type="Gene3D" id="3.90.10.10">
    <property type="entry name" value="Cytochrome C3"/>
    <property type="match status" value="1"/>
</dbReference>
<dbReference type="RefSeq" id="WP_261697129.1">
    <property type="nucleotide sequence ID" value="NZ_CP104694.1"/>
</dbReference>
<keyword evidence="5" id="KW-1185">Reference proteome</keyword>
<dbReference type="SMART" id="SM00028">
    <property type="entry name" value="TPR"/>
    <property type="match status" value="3"/>
</dbReference>
<dbReference type="SUPFAM" id="SSF48695">
    <property type="entry name" value="Multiheme cytochromes"/>
    <property type="match status" value="1"/>
</dbReference>
<dbReference type="Pfam" id="PF13432">
    <property type="entry name" value="TPR_16"/>
    <property type="match status" value="1"/>
</dbReference>
<dbReference type="PANTHER" id="PTHR35038">
    <property type="entry name" value="DISSIMILATORY SULFITE REDUCTASE SIRA"/>
    <property type="match status" value="1"/>
</dbReference>
<feature type="signal peptide" evidence="3">
    <location>
        <begin position="1"/>
        <end position="27"/>
    </location>
</feature>
<evidence type="ECO:0000256" key="1">
    <source>
        <dbReference type="ARBA" id="ARBA00022729"/>
    </source>
</evidence>
<dbReference type="PANTHER" id="PTHR35038:SF8">
    <property type="entry name" value="C-TYPE POLYHEME CYTOCHROME OMCC"/>
    <property type="match status" value="1"/>
</dbReference>
<evidence type="ECO:0000313" key="4">
    <source>
        <dbReference type="EMBL" id="UXI70178.1"/>
    </source>
</evidence>
<dbReference type="Proteomes" id="UP001064632">
    <property type="component" value="Chromosome"/>
</dbReference>
<keyword evidence="2" id="KW-0802">TPR repeat</keyword>
<name>A0ABY6BJJ4_9GAMM</name>
<evidence type="ECO:0000256" key="2">
    <source>
        <dbReference type="PROSITE-ProRule" id="PRU00339"/>
    </source>
</evidence>
<dbReference type="Gene3D" id="1.25.40.10">
    <property type="entry name" value="Tetratricopeptide repeat domain"/>
    <property type="match status" value="1"/>
</dbReference>
<dbReference type="PROSITE" id="PS50005">
    <property type="entry name" value="TPR"/>
    <property type="match status" value="2"/>
</dbReference>
<dbReference type="EMBL" id="CP104694">
    <property type="protein sequence ID" value="UXI70178.1"/>
    <property type="molecule type" value="Genomic_DNA"/>
</dbReference>
<evidence type="ECO:0000313" key="5">
    <source>
        <dbReference type="Proteomes" id="UP001064632"/>
    </source>
</evidence>